<gene>
    <name evidence="4" type="ORF">PGT21_005412</name>
    <name evidence="3" type="ORF">PGTUg99_035681</name>
</gene>
<evidence type="ECO:0000313" key="4">
    <source>
        <dbReference type="EMBL" id="KAA1093984.1"/>
    </source>
</evidence>
<feature type="signal peptide" evidence="2">
    <location>
        <begin position="1"/>
        <end position="21"/>
    </location>
</feature>
<sequence length="136" mass="15103">MLVVPILIAFHLFEYCRILFAKPLLGIITHVTASESSNGKAVRYFKRSIEVRETETGEKKTTIVGGSLKPALKGVTGSPETSARKSHDYGSTSNDSPKHHVKSVSWATPLYQSAESSTSRKQKSKNPWNLWCFFTS</sequence>
<evidence type="ECO:0000313" key="5">
    <source>
        <dbReference type="Proteomes" id="UP000324748"/>
    </source>
</evidence>
<organism evidence="3 6">
    <name type="scientific">Puccinia graminis f. sp. tritici</name>
    <dbReference type="NCBI Taxonomy" id="56615"/>
    <lineage>
        <taxon>Eukaryota</taxon>
        <taxon>Fungi</taxon>
        <taxon>Dikarya</taxon>
        <taxon>Basidiomycota</taxon>
        <taxon>Pucciniomycotina</taxon>
        <taxon>Pucciniomycetes</taxon>
        <taxon>Pucciniales</taxon>
        <taxon>Pucciniaceae</taxon>
        <taxon>Puccinia</taxon>
    </lineage>
</organism>
<feature type="region of interest" description="Disordered" evidence="1">
    <location>
        <begin position="68"/>
        <end position="101"/>
    </location>
</feature>
<dbReference type="EMBL" id="VDEP01000438">
    <property type="protein sequence ID" value="KAA1083533.1"/>
    <property type="molecule type" value="Genomic_DNA"/>
</dbReference>
<reference evidence="5 6" key="1">
    <citation type="submission" date="2019-05" db="EMBL/GenBank/DDBJ databases">
        <title>Emergence of the Ug99 lineage of the wheat stem rust pathogen through somatic hybridization.</title>
        <authorList>
            <person name="Li F."/>
            <person name="Upadhyaya N.M."/>
            <person name="Sperschneider J."/>
            <person name="Matny O."/>
            <person name="Nguyen-Phuc H."/>
            <person name="Mago R."/>
            <person name="Raley C."/>
            <person name="Miller M.E."/>
            <person name="Silverstein K.A.T."/>
            <person name="Henningsen E."/>
            <person name="Hirsch C.D."/>
            <person name="Visser B."/>
            <person name="Pretorius Z.A."/>
            <person name="Steffenson B.J."/>
            <person name="Schwessinger B."/>
            <person name="Dodds P.N."/>
            <person name="Figueroa M."/>
        </authorList>
    </citation>
    <scope>NUCLEOTIDE SEQUENCE [LARGE SCALE GENOMIC DNA]</scope>
    <source>
        <strain evidence="4">21-0</strain>
        <strain evidence="3 6">Ug99</strain>
    </source>
</reference>
<accession>A0A5B0N4M5</accession>
<dbReference type="Proteomes" id="UP000324748">
    <property type="component" value="Unassembled WGS sequence"/>
</dbReference>
<evidence type="ECO:0000313" key="3">
    <source>
        <dbReference type="EMBL" id="KAA1083533.1"/>
    </source>
</evidence>
<evidence type="ECO:0000256" key="1">
    <source>
        <dbReference type="SAM" id="MobiDB-lite"/>
    </source>
</evidence>
<protein>
    <submittedName>
        <fullName evidence="3">Uncharacterized protein</fullName>
    </submittedName>
</protein>
<dbReference type="AlphaFoldDB" id="A0A5B0N4M5"/>
<proteinExistence type="predicted"/>
<keyword evidence="5" id="KW-1185">Reference proteome</keyword>
<evidence type="ECO:0000313" key="6">
    <source>
        <dbReference type="Proteomes" id="UP000325313"/>
    </source>
</evidence>
<feature type="chain" id="PRO_5036137375" evidence="2">
    <location>
        <begin position="22"/>
        <end position="136"/>
    </location>
</feature>
<keyword evidence="2" id="KW-0732">Signal</keyword>
<dbReference type="EMBL" id="VSWC01000079">
    <property type="protein sequence ID" value="KAA1093984.1"/>
    <property type="molecule type" value="Genomic_DNA"/>
</dbReference>
<dbReference type="Proteomes" id="UP000325313">
    <property type="component" value="Unassembled WGS sequence"/>
</dbReference>
<comment type="caution">
    <text evidence="3">The sequence shown here is derived from an EMBL/GenBank/DDBJ whole genome shotgun (WGS) entry which is preliminary data.</text>
</comment>
<name>A0A5B0N4M5_PUCGR</name>
<evidence type="ECO:0000256" key="2">
    <source>
        <dbReference type="SAM" id="SignalP"/>
    </source>
</evidence>